<dbReference type="PANTHER" id="PTHR23355">
    <property type="entry name" value="RIBONUCLEASE"/>
    <property type="match status" value="1"/>
</dbReference>
<feature type="compositionally biased region" description="Basic and acidic residues" evidence="6">
    <location>
        <begin position="83"/>
        <end position="99"/>
    </location>
</feature>
<feature type="compositionally biased region" description="Low complexity" evidence="6">
    <location>
        <begin position="139"/>
        <end position="160"/>
    </location>
</feature>
<dbReference type="AlphaFoldDB" id="A0A061SEE0"/>
<proteinExistence type="inferred from homology"/>
<evidence type="ECO:0000256" key="2">
    <source>
        <dbReference type="ARBA" id="ARBA00022722"/>
    </source>
</evidence>
<feature type="compositionally biased region" description="Polar residues" evidence="6">
    <location>
        <begin position="47"/>
        <end position="66"/>
    </location>
</feature>
<dbReference type="Pfam" id="PF17849">
    <property type="entry name" value="OB_Dis3"/>
    <property type="match status" value="1"/>
</dbReference>
<evidence type="ECO:0000256" key="5">
    <source>
        <dbReference type="ARBA" id="ARBA00022884"/>
    </source>
</evidence>
<reference evidence="8" key="1">
    <citation type="submission" date="2014-05" db="EMBL/GenBank/DDBJ databases">
        <title>The transcriptome of the halophilic microalga Tetraselmis sp. GSL018 isolated from the Great Salt Lake, Utah.</title>
        <authorList>
            <person name="Jinkerson R.E."/>
            <person name="D'Adamo S."/>
            <person name="Posewitz M.C."/>
        </authorList>
    </citation>
    <scope>NUCLEOTIDE SEQUENCE</scope>
    <source>
        <strain evidence="8">GSL018</strain>
    </source>
</reference>
<protein>
    <submittedName>
        <fullName evidence="8">Dis3-like exonuclease 2</fullName>
    </submittedName>
</protein>
<dbReference type="GO" id="GO:0000175">
    <property type="term" value="F:3'-5'-RNA exonuclease activity"/>
    <property type="evidence" value="ECO:0007669"/>
    <property type="project" value="TreeGrafter"/>
</dbReference>
<evidence type="ECO:0000313" key="8">
    <source>
        <dbReference type="EMBL" id="JAC81444.1"/>
    </source>
</evidence>
<evidence type="ECO:0000256" key="3">
    <source>
        <dbReference type="ARBA" id="ARBA00022801"/>
    </source>
</evidence>
<dbReference type="Pfam" id="PF00773">
    <property type="entry name" value="RNB"/>
    <property type="match status" value="1"/>
</dbReference>
<feature type="domain" description="RNB" evidence="7">
    <location>
        <begin position="628"/>
        <end position="913"/>
    </location>
</feature>
<feature type="region of interest" description="Disordered" evidence="6">
    <location>
        <begin position="428"/>
        <end position="463"/>
    </location>
</feature>
<evidence type="ECO:0000259" key="7">
    <source>
        <dbReference type="SMART" id="SM00955"/>
    </source>
</evidence>
<dbReference type="InterPro" id="IPR050180">
    <property type="entry name" value="RNR_Ribonuclease"/>
</dbReference>
<feature type="compositionally biased region" description="Low complexity" evidence="6">
    <location>
        <begin position="248"/>
        <end position="263"/>
    </location>
</feature>
<feature type="compositionally biased region" description="Basic and acidic residues" evidence="6">
    <location>
        <begin position="193"/>
        <end position="208"/>
    </location>
</feature>
<name>A0A061SEE0_9CHLO</name>
<dbReference type="Gene3D" id="2.40.50.700">
    <property type="match status" value="1"/>
</dbReference>
<organism evidence="8">
    <name type="scientific">Tetraselmis sp. GSL018</name>
    <dbReference type="NCBI Taxonomy" id="582737"/>
    <lineage>
        <taxon>Eukaryota</taxon>
        <taxon>Viridiplantae</taxon>
        <taxon>Chlorophyta</taxon>
        <taxon>core chlorophytes</taxon>
        <taxon>Chlorodendrophyceae</taxon>
        <taxon>Chlorodendrales</taxon>
        <taxon>Chlorodendraceae</taxon>
        <taxon>Tetraselmis</taxon>
    </lineage>
</organism>
<dbReference type="GO" id="GO:0000932">
    <property type="term" value="C:P-body"/>
    <property type="evidence" value="ECO:0007669"/>
    <property type="project" value="TreeGrafter"/>
</dbReference>
<keyword evidence="4 8" id="KW-0269">Exonuclease</keyword>
<comment type="similarity">
    <text evidence="1">Belongs to the RNR ribonuclease family.</text>
</comment>
<accession>A0A061SEE0</accession>
<dbReference type="InterPro" id="IPR033771">
    <property type="entry name" value="Rrp44_CSD1"/>
</dbReference>
<feature type="compositionally biased region" description="Acidic residues" evidence="6">
    <location>
        <begin position="430"/>
        <end position="451"/>
    </location>
</feature>
<sequence>MDKARKGKGRDLARGPASAEKEQLHLLRKSLHAAEQGQSSKRVEATMSESISGLPTASTQATSWQYCAQPDDACSRSKSQSGDGDHLHWRGSPDDRDADAGTPQDQSVLGSKGRAVGEGARGRRAARGSGRGGRRGSRQEAAPSHASAKAAAPADLAGPSNGAGGGRQTAPAAGETGAAPAQKHRARPFPKAKNPDRKDDDADPRGERAPAALARGGRRRRSGSAREAFRHASGGGVAGDGGLGEAQGGTAANGGTSANGAAAPRREGARRQAPGQAIGRPRRAPARKQRFKEYWMQSELQEGMKSGKVFRATFRCNAKNRSEGYVSIPGIPVDMLIKGSSKQNRAVPDDEVAVLLLGPEAWHSVEAKRGDSSGSLEAEESSGIIEAEESSGLAESPGEDEAPEWGQGEGGGSCGISKAEALDSAVVMETEAEDSTAMTEAEDDTGADEAEAGGAEGRRAAGEDGKAAAQLRLEEVVELLVANPNLRPTGQVVGILSESPRRERIIGSLTSEADGVATLMPSDPRMPKMSVRVHSLPASLRDELLADCRKADGEPRRLVSARIAKWSAGSLQPLAQIRESIGQAGEIESETAAILAAEGIVEADFPQDALDCLPAIPWSISEDELAKRRDFRPARVFTIDPLTARDLDDALSVEALPGGLLRIGVHIADVSHFVKPQTPLDEVASQRSTSVYLVQRVLPMLPHLLCQDLCSLNPGTDRLAFSIVWDMTPEGEVRSQWIGRSVIRSCVKLAYEHAQRMIEGSFTGDDASEEPIPCELQPPHTWDQVVGDVRALHGVAKKLRAARFENGALRLDNIRLVFRLDENGNPTSVEPHVQREANQTIEEFMLLANKHIAEYISRVFPDRALLRKHSPPDNRLLVALEENCKALGIAMDISSSGTIYNSLLDAQGAVCER</sequence>
<dbReference type="EMBL" id="GBEZ01003717">
    <property type="protein sequence ID" value="JAC81444.1"/>
    <property type="molecule type" value="Transcribed_RNA"/>
</dbReference>
<keyword evidence="2" id="KW-0540">Nuclease</keyword>
<dbReference type="PANTHER" id="PTHR23355:SF9">
    <property type="entry name" value="DIS3-LIKE EXONUCLEASE 2"/>
    <property type="match status" value="1"/>
</dbReference>
<keyword evidence="5" id="KW-0694">RNA-binding</keyword>
<evidence type="ECO:0000256" key="1">
    <source>
        <dbReference type="ARBA" id="ARBA00005785"/>
    </source>
</evidence>
<evidence type="ECO:0000256" key="6">
    <source>
        <dbReference type="SAM" id="MobiDB-lite"/>
    </source>
</evidence>
<evidence type="ECO:0000256" key="4">
    <source>
        <dbReference type="ARBA" id="ARBA00022839"/>
    </source>
</evidence>
<feature type="compositionally biased region" description="Low complexity" evidence="6">
    <location>
        <begin position="168"/>
        <end position="181"/>
    </location>
</feature>
<dbReference type="Gene3D" id="2.40.50.690">
    <property type="match status" value="1"/>
</dbReference>
<gene>
    <name evidence="8" type="ORF">TSPGSL018_7919</name>
</gene>
<dbReference type="GO" id="GO:0003723">
    <property type="term" value="F:RNA binding"/>
    <property type="evidence" value="ECO:0007669"/>
    <property type="project" value="UniProtKB-KW"/>
</dbReference>
<feature type="compositionally biased region" description="Gly residues" evidence="6">
    <location>
        <begin position="233"/>
        <end position="247"/>
    </location>
</feature>
<feature type="region of interest" description="Disordered" evidence="6">
    <location>
        <begin position="366"/>
        <end position="416"/>
    </location>
</feature>
<feature type="compositionally biased region" description="Basic and acidic residues" evidence="6">
    <location>
        <begin position="1"/>
        <end position="25"/>
    </location>
</feature>
<dbReference type="SUPFAM" id="SSF50249">
    <property type="entry name" value="Nucleic acid-binding proteins"/>
    <property type="match status" value="2"/>
</dbReference>
<feature type="compositionally biased region" description="Low complexity" evidence="6">
    <location>
        <begin position="372"/>
        <end position="393"/>
    </location>
</feature>
<dbReference type="Pfam" id="PF17216">
    <property type="entry name" value="Rrp44_CSD1"/>
    <property type="match status" value="1"/>
</dbReference>
<dbReference type="InterPro" id="IPR012340">
    <property type="entry name" value="NA-bd_OB-fold"/>
</dbReference>
<dbReference type="GO" id="GO:0006402">
    <property type="term" value="P:mRNA catabolic process"/>
    <property type="evidence" value="ECO:0007669"/>
    <property type="project" value="TreeGrafter"/>
</dbReference>
<feature type="region of interest" description="Disordered" evidence="6">
    <location>
        <begin position="1"/>
        <end position="288"/>
    </location>
</feature>
<dbReference type="InterPro" id="IPR001900">
    <property type="entry name" value="RNase_II/R"/>
</dbReference>
<keyword evidence="3" id="KW-0378">Hydrolase</keyword>
<dbReference type="SMART" id="SM00955">
    <property type="entry name" value="RNB"/>
    <property type="match status" value="1"/>
</dbReference>
<feature type="compositionally biased region" description="Basic residues" evidence="6">
    <location>
        <begin position="122"/>
        <end position="136"/>
    </location>
</feature>
<dbReference type="InterPro" id="IPR041505">
    <property type="entry name" value="Dis3_CSD2"/>
</dbReference>